<evidence type="ECO:0000313" key="1">
    <source>
        <dbReference type="EMBL" id="KAK5912134.1"/>
    </source>
</evidence>
<sequence length="88" mass="9637">MQERVFTKIKPLTAIIHSNKKLNFASDRIWAPSGALMKVAQMERSGLAALVDLAEGSGLIQLESTLEGRVTEECLSLYNVDGSMRKTA</sequence>
<organism evidence="1 2">
    <name type="scientific">Champsocephalus esox</name>
    <name type="common">pike icefish</name>
    <dbReference type="NCBI Taxonomy" id="159716"/>
    <lineage>
        <taxon>Eukaryota</taxon>
        <taxon>Metazoa</taxon>
        <taxon>Chordata</taxon>
        <taxon>Craniata</taxon>
        <taxon>Vertebrata</taxon>
        <taxon>Euteleostomi</taxon>
        <taxon>Actinopterygii</taxon>
        <taxon>Neopterygii</taxon>
        <taxon>Teleostei</taxon>
        <taxon>Neoteleostei</taxon>
        <taxon>Acanthomorphata</taxon>
        <taxon>Eupercaria</taxon>
        <taxon>Perciformes</taxon>
        <taxon>Notothenioidei</taxon>
        <taxon>Channichthyidae</taxon>
        <taxon>Champsocephalus</taxon>
    </lineage>
</organism>
<comment type="caution">
    <text evidence="1">The sequence shown here is derived from an EMBL/GenBank/DDBJ whole genome shotgun (WGS) entry which is preliminary data.</text>
</comment>
<name>A0AAN8CZ39_9TELE</name>
<evidence type="ECO:0000313" key="2">
    <source>
        <dbReference type="Proteomes" id="UP001335648"/>
    </source>
</evidence>
<dbReference type="Proteomes" id="UP001335648">
    <property type="component" value="Unassembled WGS sequence"/>
</dbReference>
<dbReference type="AlphaFoldDB" id="A0AAN8CZ39"/>
<gene>
    <name evidence="1" type="ORF">CesoFtcFv8_002035</name>
</gene>
<proteinExistence type="predicted"/>
<keyword evidence="2" id="KW-1185">Reference proteome</keyword>
<protein>
    <submittedName>
        <fullName evidence="1">Uncharacterized protein</fullName>
    </submittedName>
</protein>
<dbReference type="EMBL" id="JAULUE010002047">
    <property type="protein sequence ID" value="KAK5912134.1"/>
    <property type="molecule type" value="Genomic_DNA"/>
</dbReference>
<reference evidence="1 2" key="1">
    <citation type="journal article" date="2023" name="Mol. Biol. Evol.">
        <title>Genomics of Secondarily Temperate Adaptation in the Only Non-Antarctic Icefish.</title>
        <authorList>
            <person name="Rivera-Colon A.G."/>
            <person name="Rayamajhi N."/>
            <person name="Minhas B.F."/>
            <person name="Madrigal G."/>
            <person name="Bilyk K.T."/>
            <person name="Yoon V."/>
            <person name="Hune M."/>
            <person name="Gregory S."/>
            <person name="Cheng C.H.C."/>
            <person name="Catchen J.M."/>
        </authorList>
    </citation>
    <scope>NUCLEOTIDE SEQUENCE [LARGE SCALE GENOMIC DNA]</scope>
    <source>
        <strain evidence="1">JC2023a</strain>
    </source>
</reference>
<accession>A0AAN8CZ39</accession>